<protein>
    <submittedName>
        <fullName evidence="2">Uncharacterized protein</fullName>
    </submittedName>
</protein>
<feature type="region of interest" description="Disordered" evidence="1">
    <location>
        <begin position="284"/>
        <end position="306"/>
    </location>
</feature>
<dbReference type="EMBL" id="JANPWB010000006">
    <property type="protein sequence ID" value="KAJ1182505.1"/>
    <property type="molecule type" value="Genomic_DNA"/>
</dbReference>
<evidence type="ECO:0000313" key="2">
    <source>
        <dbReference type="EMBL" id="KAJ1182505.1"/>
    </source>
</evidence>
<evidence type="ECO:0000256" key="1">
    <source>
        <dbReference type="SAM" id="MobiDB-lite"/>
    </source>
</evidence>
<name>A0AAV7U1Z2_PLEWA</name>
<reference evidence="2" key="1">
    <citation type="journal article" date="2022" name="bioRxiv">
        <title>Sequencing and chromosome-scale assembly of the giantPleurodeles waltlgenome.</title>
        <authorList>
            <person name="Brown T."/>
            <person name="Elewa A."/>
            <person name="Iarovenko S."/>
            <person name="Subramanian E."/>
            <person name="Araus A.J."/>
            <person name="Petzold A."/>
            <person name="Susuki M."/>
            <person name="Suzuki K.-i.T."/>
            <person name="Hayashi T."/>
            <person name="Toyoda A."/>
            <person name="Oliveira C."/>
            <person name="Osipova E."/>
            <person name="Leigh N.D."/>
            <person name="Simon A."/>
            <person name="Yun M.H."/>
        </authorList>
    </citation>
    <scope>NUCLEOTIDE SEQUENCE</scope>
    <source>
        <strain evidence="2">20211129_DDA</strain>
        <tissue evidence="2">Liver</tissue>
    </source>
</reference>
<dbReference type="Proteomes" id="UP001066276">
    <property type="component" value="Chromosome 3_2"/>
</dbReference>
<evidence type="ECO:0000313" key="3">
    <source>
        <dbReference type="Proteomes" id="UP001066276"/>
    </source>
</evidence>
<feature type="region of interest" description="Disordered" evidence="1">
    <location>
        <begin position="57"/>
        <end position="83"/>
    </location>
</feature>
<keyword evidence="3" id="KW-1185">Reference proteome</keyword>
<feature type="region of interest" description="Disordered" evidence="1">
    <location>
        <begin position="101"/>
        <end position="126"/>
    </location>
</feature>
<organism evidence="2 3">
    <name type="scientific">Pleurodeles waltl</name>
    <name type="common">Iberian ribbed newt</name>
    <dbReference type="NCBI Taxonomy" id="8319"/>
    <lineage>
        <taxon>Eukaryota</taxon>
        <taxon>Metazoa</taxon>
        <taxon>Chordata</taxon>
        <taxon>Craniata</taxon>
        <taxon>Vertebrata</taxon>
        <taxon>Euteleostomi</taxon>
        <taxon>Amphibia</taxon>
        <taxon>Batrachia</taxon>
        <taxon>Caudata</taxon>
        <taxon>Salamandroidea</taxon>
        <taxon>Salamandridae</taxon>
        <taxon>Pleurodelinae</taxon>
        <taxon>Pleurodeles</taxon>
    </lineage>
</organism>
<sequence length="394" mass="41737">MLLVTQLGIAGHPCTPRQTARCVFKRVIQNEITVAIGLAGLVRTLLSTSKINMAPKTALNSGDKTDGSKIMHRGKDKGDSAGVGRRLTSIMAKLIGKNTTGLGRDAKTGDSTTPLLDVRGKNKGQPTITSFPAVGAQESCTGHIIPPPTNSQSVIEAVVEAAPLGTCSEKVLTETKEPLIKASQGDDGLPGVLDSSVVTKKKKSGFHISKNGLQAQRTETLTGGEAASDLYDTTATLSTEAVQYMPSKLMGGDKETERGLKPQDWAKDSGDKFYSLTEEYDLTSGEHSLSESGSSMSSETGNISSNEPTVWQLRRHRKCTKMRSGPSEGTELSTFSSNKTLKWDYSGIRLTDIPTANGQQMANNNMEGSIGGPTSSTCTVGADSGMLQSIYNSI</sequence>
<proteinExistence type="predicted"/>
<feature type="compositionally biased region" description="Low complexity" evidence="1">
    <location>
        <begin position="285"/>
        <end position="305"/>
    </location>
</feature>
<dbReference type="AlphaFoldDB" id="A0AAV7U1Z2"/>
<accession>A0AAV7U1Z2</accession>
<comment type="caution">
    <text evidence="2">The sequence shown here is derived from an EMBL/GenBank/DDBJ whole genome shotgun (WGS) entry which is preliminary data.</text>
</comment>
<gene>
    <name evidence="2" type="ORF">NDU88_007693</name>
</gene>